<dbReference type="OrthoDB" id="384721at2"/>
<dbReference type="RefSeq" id="WP_051923333.1">
    <property type="nucleotide sequence ID" value="NZ_CP084916.1"/>
</dbReference>
<dbReference type="SUPFAM" id="SSF51695">
    <property type="entry name" value="PLC-like phosphodiesterases"/>
    <property type="match status" value="1"/>
</dbReference>
<proteinExistence type="predicted"/>
<dbReference type="Gene3D" id="3.20.20.190">
    <property type="entry name" value="Phosphatidylinositol (PI) phosphodiesterase"/>
    <property type="match status" value="1"/>
</dbReference>
<sequence>MQNKPLILAHRGFSGKYPENTMLSFEKAYEYGADGVELDVQLSKDGIPMIIHDSAVDRTTNGSGKISDLSLKEIRFLNAAATFTQFGKQTIPTLEEYFEWVQNKRFITNIELKTYEDEYEGIEQKVIQLINQYDMAEKIVLSSFNYQTIARVKTLAPRLKCGFLTIDYQTLEQAKEFIPDLLIEQLTLNVPSRLIDYAEALGVEYLHPNYRSFSPDTAKQITDRGLGINIWTVNEESDMQQLLTDNVNSIITNYPDRLKSVMNKEKAIVIPTKNKIC</sequence>
<evidence type="ECO:0000313" key="2">
    <source>
        <dbReference type="EMBL" id="SDQ25591.1"/>
    </source>
</evidence>
<reference evidence="3" key="1">
    <citation type="submission" date="2016-10" db="EMBL/GenBank/DDBJ databases">
        <authorList>
            <person name="Varghese N."/>
            <person name="Submissions S."/>
        </authorList>
    </citation>
    <scope>NUCLEOTIDE SEQUENCE [LARGE SCALE GENOMIC DNA]</scope>
    <source>
        <strain evidence="3">MPL-11</strain>
    </source>
</reference>
<dbReference type="InterPro" id="IPR030395">
    <property type="entry name" value="GP_PDE_dom"/>
</dbReference>
<dbReference type="CDD" id="cd08563">
    <property type="entry name" value="GDPD_TtGDE_like"/>
    <property type="match status" value="1"/>
</dbReference>
<keyword evidence="3" id="KW-1185">Reference proteome</keyword>
<name>A0A1H0ZEP0_9LACT</name>
<dbReference type="GO" id="GO:0006629">
    <property type="term" value="P:lipid metabolic process"/>
    <property type="evidence" value="ECO:0007669"/>
    <property type="project" value="InterPro"/>
</dbReference>
<evidence type="ECO:0000313" key="3">
    <source>
        <dbReference type="Proteomes" id="UP000199481"/>
    </source>
</evidence>
<dbReference type="PANTHER" id="PTHR46211">
    <property type="entry name" value="GLYCEROPHOSPHORYL DIESTER PHOSPHODIESTERASE"/>
    <property type="match status" value="1"/>
</dbReference>
<dbReference type="EMBL" id="FNJW01000008">
    <property type="protein sequence ID" value="SDQ25591.1"/>
    <property type="molecule type" value="Genomic_DNA"/>
</dbReference>
<feature type="domain" description="GP-PDE" evidence="1">
    <location>
        <begin position="5"/>
        <end position="262"/>
    </location>
</feature>
<dbReference type="Proteomes" id="UP000199481">
    <property type="component" value="Unassembled WGS sequence"/>
</dbReference>
<dbReference type="PROSITE" id="PS51704">
    <property type="entry name" value="GP_PDE"/>
    <property type="match status" value="1"/>
</dbReference>
<evidence type="ECO:0000259" key="1">
    <source>
        <dbReference type="PROSITE" id="PS51704"/>
    </source>
</evidence>
<dbReference type="AlphaFoldDB" id="A0A1H0ZEP0"/>
<protein>
    <submittedName>
        <fullName evidence="2">Glycerophosphoryl diester phosphodiesterase</fullName>
    </submittedName>
</protein>
<accession>A0A1H0ZEP0</accession>
<gene>
    <name evidence="2" type="ORF">SAMN04487752_1465</name>
</gene>
<dbReference type="InterPro" id="IPR017946">
    <property type="entry name" value="PLC-like_Pdiesterase_TIM-brl"/>
</dbReference>
<dbReference type="GO" id="GO:0008081">
    <property type="term" value="F:phosphoric diester hydrolase activity"/>
    <property type="evidence" value="ECO:0007669"/>
    <property type="project" value="InterPro"/>
</dbReference>
<dbReference type="PANTHER" id="PTHR46211:SF1">
    <property type="entry name" value="GLYCEROPHOSPHODIESTER PHOSPHODIESTERASE, CYTOPLASMIC"/>
    <property type="match status" value="1"/>
</dbReference>
<dbReference type="Pfam" id="PF03009">
    <property type="entry name" value="GDPD"/>
    <property type="match status" value="1"/>
</dbReference>
<organism evidence="2 3">
    <name type="scientific">Carnobacterium viridans</name>
    <dbReference type="NCBI Taxonomy" id="174587"/>
    <lineage>
        <taxon>Bacteria</taxon>
        <taxon>Bacillati</taxon>
        <taxon>Bacillota</taxon>
        <taxon>Bacilli</taxon>
        <taxon>Lactobacillales</taxon>
        <taxon>Carnobacteriaceae</taxon>
        <taxon>Carnobacterium</taxon>
    </lineage>
</organism>